<dbReference type="EMBL" id="JANPWB010000006">
    <property type="protein sequence ID" value="KAJ1174892.1"/>
    <property type="molecule type" value="Genomic_DNA"/>
</dbReference>
<organism evidence="2 3">
    <name type="scientific">Pleurodeles waltl</name>
    <name type="common">Iberian ribbed newt</name>
    <dbReference type="NCBI Taxonomy" id="8319"/>
    <lineage>
        <taxon>Eukaryota</taxon>
        <taxon>Metazoa</taxon>
        <taxon>Chordata</taxon>
        <taxon>Craniata</taxon>
        <taxon>Vertebrata</taxon>
        <taxon>Euteleostomi</taxon>
        <taxon>Amphibia</taxon>
        <taxon>Batrachia</taxon>
        <taxon>Caudata</taxon>
        <taxon>Salamandroidea</taxon>
        <taxon>Salamandridae</taxon>
        <taxon>Pleurodelinae</taxon>
        <taxon>Pleurodeles</taxon>
    </lineage>
</organism>
<name>A0AAV7TE86_PLEWA</name>
<gene>
    <name evidence="2" type="ORF">NDU88_000183</name>
</gene>
<evidence type="ECO:0000256" key="1">
    <source>
        <dbReference type="SAM" id="MobiDB-lite"/>
    </source>
</evidence>
<comment type="caution">
    <text evidence="2">The sequence shown here is derived from an EMBL/GenBank/DDBJ whole genome shotgun (WGS) entry which is preliminary data.</text>
</comment>
<sequence length="118" mass="12269">MSGAGAPGRLKFVDSPYRRSDQLSTSPLVHRLRGARDFGTPEPRNLDPLWPASCARPEAALPAAEEGCQAPQKDLCCVGGTVGLCPPIGGSSILSVHLPAPPDPAIKERGCGPLETAM</sequence>
<evidence type="ECO:0000313" key="2">
    <source>
        <dbReference type="EMBL" id="KAJ1174892.1"/>
    </source>
</evidence>
<reference evidence="2" key="1">
    <citation type="journal article" date="2022" name="bioRxiv">
        <title>Sequencing and chromosome-scale assembly of the giantPleurodeles waltlgenome.</title>
        <authorList>
            <person name="Brown T."/>
            <person name="Elewa A."/>
            <person name="Iarovenko S."/>
            <person name="Subramanian E."/>
            <person name="Araus A.J."/>
            <person name="Petzold A."/>
            <person name="Susuki M."/>
            <person name="Suzuki K.-i.T."/>
            <person name="Hayashi T."/>
            <person name="Toyoda A."/>
            <person name="Oliveira C."/>
            <person name="Osipova E."/>
            <person name="Leigh N.D."/>
            <person name="Simon A."/>
            <person name="Yun M.H."/>
        </authorList>
    </citation>
    <scope>NUCLEOTIDE SEQUENCE</scope>
    <source>
        <strain evidence="2">20211129_DDA</strain>
        <tissue evidence="2">Liver</tissue>
    </source>
</reference>
<feature type="region of interest" description="Disordered" evidence="1">
    <location>
        <begin position="24"/>
        <end position="49"/>
    </location>
</feature>
<dbReference type="AlphaFoldDB" id="A0AAV7TE86"/>
<accession>A0AAV7TE86</accession>
<evidence type="ECO:0000313" key="3">
    <source>
        <dbReference type="Proteomes" id="UP001066276"/>
    </source>
</evidence>
<dbReference type="Proteomes" id="UP001066276">
    <property type="component" value="Chromosome 3_2"/>
</dbReference>
<protein>
    <submittedName>
        <fullName evidence="2">Uncharacterized protein</fullName>
    </submittedName>
</protein>
<keyword evidence="3" id="KW-1185">Reference proteome</keyword>
<proteinExistence type="predicted"/>